<organism evidence="2 3">
    <name type="scientific">Euplotes crassus</name>
    <dbReference type="NCBI Taxonomy" id="5936"/>
    <lineage>
        <taxon>Eukaryota</taxon>
        <taxon>Sar</taxon>
        <taxon>Alveolata</taxon>
        <taxon>Ciliophora</taxon>
        <taxon>Intramacronucleata</taxon>
        <taxon>Spirotrichea</taxon>
        <taxon>Hypotrichia</taxon>
        <taxon>Euplotida</taxon>
        <taxon>Euplotidae</taxon>
        <taxon>Moneuplotes</taxon>
    </lineage>
</organism>
<feature type="region of interest" description="Disordered" evidence="1">
    <location>
        <begin position="406"/>
        <end position="476"/>
    </location>
</feature>
<proteinExistence type="predicted"/>
<evidence type="ECO:0000313" key="3">
    <source>
        <dbReference type="Proteomes" id="UP001295684"/>
    </source>
</evidence>
<name>A0AAD1X0U4_EUPCR</name>
<comment type="caution">
    <text evidence="2">The sequence shown here is derived from an EMBL/GenBank/DDBJ whole genome shotgun (WGS) entry which is preliminary data.</text>
</comment>
<keyword evidence="3" id="KW-1185">Reference proteome</keyword>
<feature type="compositionally biased region" description="Basic and acidic residues" evidence="1">
    <location>
        <begin position="406"/>
        <end position="417"/>
    </location>
</feature>
<dbReference type="EMBL" id="CAMPGE010000205">
    <property type="protein sequence ID" value="CAI2358933.1"/>
    <property type="molecule type" value="Genomic_DNA"/>
</dbReference>
<protein>
    <submittedName>
        <fullName evidence="2">Uncharacterized protein</fullName>
    </submittedName>
</protein>
<evidence type="ECO:0000313" key="2">
    <source>
        <dbReference type="EMBL" id="CAI2358933.1"/>
    </source>
</evidence>
<sequence length="559" mass="63967">MAEKAHSLQTNAELVKADKISEFCDQIQQHFDHCKYIEMVQTYRHFLVHCAEFKAYLKHQLQKHTQWTRITCSECPVPVPSGWKLKQTSDINFELTPTTDWLELAEEAEHLGKKYVQSDNSQYKVVYENYQSQDHKSVSCVSAKGSSNSCDSPNNSGEKSEYFSLVSDKGEKPVSKQRVIGKGPKIAYKKLNKRSYSSNVRVRGNTDEVRKQKDQEFDAPMHMRNQSFRGLTVKEMSIVQMHTKPQLQLKSKQRQLKSISRKNLEIKPTKLKYCPSGLVDVRQKKTVEVKANSFLGKRISESLNRSRIKKIATLRAAESIKSLSVRKHHLPKVRSKQIEANINSCSQDKRKQDFFVNSHNFIPVTHSLLKESIGQVQPSSQGMGDRANICVIRNKNKAEEQKFLRDLSASDKNERNSDSVTPVKPNNCSIRSSSWQQSPSKRNSKHKKSEESKRPQQLSMNRNSEEAQSNNPGVDQTQFQNQLQDNQQYCIQVYNVVNTTKNKIIHIGQTPDVQHFGGAEISRIRLSKQSKGFSSHRDSQKAELQCCEKARCNSSCVIF</sequence>
<feature type="compositionally biased region" description="Polar residues" evidence="1">
    <location>
        <begin position="418"/>
        <end position="428"/>
    </location>
</feature>
<dbReference type="AlphaFoldDB" id="A0AAD1X0U4"/>
<reference evidence="2" key="1">
    <citation type="submission" date="2023-07" db="EMBL/GenBank/DDBJ databases">
        <authorList>
            <consortium name="AG Swart"/>
            <person name="Singh M."/>
            <person name="Singh A."/>
            <person name="Seah K."/>
            <person name="Emmerich C."/>
        </authorList>
    </citation>
    <scope>NUCLEOTIDE SEQUENCE</scope>
    <source>
        <strain evidence="2">DP1</strain>
    </source>
</reference>
<dbReference type="Proteomes" id="UP001295684">
    <property type="component" value="Unassembled WGS sequence"/>
</dbReference>
<accession>A0AAD1X0U4</accession>
<feature type="compositionally biased region" description="Low complexity" evidence="1">
    <location>
        <begin position="429"/>
        <end position="441"/>
    </location>
</feature>
<gene>
    <name evidence="2" type="ORF">ECRASSUSDP1_LOCUS217</name>
</gene>
<evidence type="ECO:0000256" key="1">
    <source>
        <dbReference type="SAM" id="MobiDB-lite"/>
    </source>
</evidence>
<feature type="compositionally biased region" description="Polar residues" evidence="1">
    <location>
        <begin position="455"/>
        <end position="475"/>
    </location>
</feature>